<dbReference type="Proteomes" id="UP000819052">
    <property type="component" value="Unassembled WGS sequence"/>
</dbReference>
<comment type="caution">
    <text evidence="1">The sequence shown here is derived from an EMBL/GenBank/DDBJ whole genome shotgun (WGS) entry which is preliminary data.</text>
</comment>
<reference evidence="1 2" key="1">
    <citation type="submission" date="2019-09" db="EMBL/GenBank/DDBJ databases">
        <title>Taxonomy of Antarctic Massilia spp.: description of Massilia rubra sp. nov., Massilia aquatica sp. nov., Massilia mucilaginosa sp. nov., Massilia frigida sp. nov. isolated from streams, lakes and regoliths.</title>
        <authorList>
            <person name="Holochova P."/>
            <person name="Sedlacek I."/>
            <person name="Kralova S."/>
            <person name="Maslanova I."/>
            <person name="Busse H.-J."/>
            <person name="Stankova E."/>
            <person name="Vrbovska V."/>
            <person name="Kovarovic V."/>
            <person name="Bartak M."/>
            <person name="Svec P."/>
            <person name="Pantucek R."/>
        </authorList>
    </citation>
    <scope>NUCLEOTIDE SEQUENCE [LARGE SCALE GENOMIC DNA]</scope>
    <source>
        <strain evidence="1 2">CCM 8693</strain>
    </source>
</reference>
<gene>
    <name evidence="1" type="ORF">F1609_22670</name>
</gene>
<sequence length="225" mass="25213">MKNIPDNIKEIFRNYNSFIGSSLISLAYSESRAEKMRAKLVFSACNHSLTNNPWRTVEINIVNVLDICAKLKKNDLHRISSGVKLFHVGDLWCLDIDGNYTGGVPSSLKQVRQEGSFYVTGGSVVITEQKEEQIAEHLMKTVSLIKSAYSAGIPDDEYKAVLCILYEHMSDRNLAETMSFYTGQDYAVVYNDVLDVGSKKTAIQNTQLAMDKLMNAGLLKWIEEG</sequence>
<name>A0ABX0M6V6_9BURK</name>
<protein>
    <submittedName>
        <fullName evidence="1">Uncharacterized protein</fullName>
    </submittedName>
</protein>
<evidence type="ECO:0000313" key="2">
    <source>
        <dbReference type="Proteomes" id="UP000819052"/>
    </source>
</evidence>
<proteinExistence type="predicted"/>
<keyword evidence="2" id="KW-1185">Reference proteome</keyword>
<dbReference type="EMBL" id="VVIW01000016">
    <property type="protein sequence ID" value="NHZ42956.1"/>
    <property type="molecule type" value="Genomic_DNA"/>
</dbReference>
<evidence type="ECO:0000313" key="1">
    <source>
        <dbReference type="EMBL" id="NHZ42956.1"/>
    </source>
</evidence>
<dbReference type="RefSeq" id="WP_167078950.1">
    <property type="nucleotide sequence ID" value="NZ_VVIW01000016.1"/>
</dbReference>
<accession>A0ABX0M6V6</accession>
<organism evidence="1 2">
    <name type="scientific">Massilia aquatica</name>
    <dbReference type="NCBI Taxonomy" id="2609000"/>
    <lineage>
        <taxon>Bacteria</taxon>
        <taxon>Pseudomonadati</taxon>
        <taxon>Pseudomonadota</taxon>
        <taxon>Betaproteobacteria</taxon>
        <taxon>Burkholderiales</taxon>
        <taxon>Oxalobacteraceae</taxon>
        <taxon>Telluria group</taxon>
        <taxon>Massilia</taxon>
    </lineage>
</organism>